<dbReference type="EMBL" id="VDEP01000440">
    <property type="protein sequence ID" value="KAA1081794.1"/>
    <property type="molecule type" value="Genomic_DNA"/>
</dbReference>
<protein>
    <submittedName>
        <fullName evidence="1">Uncharacterized protein</fullName>
    </submittedName>
</protein>
<dbReference type="Proteomes" id="UP000325313">
    <property type="component" value="Unassembled WGS sequence"/>
</dbReference>
<dbReference type="AlphaFoldDB" id="A0A5B0LQ95"/>
<evidence type="ECO:0000313" key="1">
    <source>
        <dbReference type="EMBL" id="KAA1066601.1"/>
    </source>
</evidence>
<dbReference type="EMBL" id="VSWC01000196">
    <property type="protein sequence ID" value="KAA1066601.1"/>
    <property type="molecule type" value="Genomic_DNA"/>
</dbReference>
<evidence type="ECO:0000313" key="3">
    <source>
        <dbReference type="Proteomes" id="UP000324748"/>
    </source>
</evidence>
<evidence type="ECO:0000313" key="4">
    <source>
        <dbReference type="Proteomes" id="UP000325313"/>
    </source>
</evidence>
<keyword evidence="3" id="KW-1185">Reference proteome</keyword>
<accession>A0A5B0LQ95</accession>
<sequence>MFDLEDGFTSFILPTPSFSGWRSITAVAQSTTMAHRSLSKNGQLVATLACVIHAIQWIQGFPTHPHLIPSLAANISPTNWEAADEAITKIGPGTKALLMTYSHGDGIVHIPGSNPSDDQYLVYPMTEIAFHRVPTHKSWYLDDESILVHTEVIPGHAIPVQNSDLALNYDVAQTSHQTLPPKARSTKLRKEAEPFIPRLSNAVDVRTLRRNKTCEEKAAVKTLYEPIGQQESTNTKELSNAMGRTRKGAAVPTHMSGRTDSVGNLSVSEMINLYVTVERIVIERSIAAEYT</sequence>
<reference evidence="3 4" key="1">
    <citation type="submission" date="2019-05" db="EMBL/GenBank/DDBJ databases">
        <title>Emergence of the Ug99 lineage of the wheat stem rust pathogen through somatic hybridization.</title>
        <authorList>
            <person name="Li F."/>
            <person name="Upadhyaya N.M."/>
            <person name="Sperschneider J."/>
            <person name="Matny O."/>
            <person name="Nguyen-Phuc H."/>
            <person name="Mago R."/>
            <person name="Raley C."/>
            <person name="Miller M.E."/>
            <person name="Silverstein K.A.T."/>
            <person name="Henningsen E."/>
            <person name="Hirsch C.D."/>
            <person name="Visser B."/>
            <person name="Pretorius Z.A."/>
            <person name="Steffenson B.J."/>
            <person name="Schwessinger B."/>
            <person name="Dodds P.N."/>
            <person name="Figueroa M."/>
        </authorList>
    </citation>
    <scope>NUCLEOTIDE SEQUENCE [LARGE SCALE GENOMIC DNA]</scope>
    <source>
        <strain evidence="1">21-0</strain>
        <strain evidence="2 4">Ug99</strain>
    </source>
</reference>
<evidence type="ECO:0000313" key="2">
    <source>
        <dbReference type="EMBL" id="KAA1081794.1"/>
    </source>
</evidence>
<name>A0A5B0LQ95_PUCGR</name>
<proteinExistence type="predicted"/>
<dbReference type="Proteomes" id="UP000324748">
    <property type="component" value="Unassembled WGS sequence"/>
</dbReference>
<gene>
    <name evidence="1" type="ORF">PGT21_034314</name>
    <name evidence="2" type="ORF">PGTUg99_008851</name>
</gene>
<comment type="caution">
    <text evidence="1">The sequence shown here is derived from an EMBL/GenBank/DDBJ whole genome shotgun (WGS) entry which is preliminary data.</text>
</comment>
<dbReference type="OrthoDB" id="10336353at2759"/>
<organism evidence="1 3">
    <name type="scientific">Puccinia graminis f. sp. tritici</name>
    <dbReference type="NCBI Taxonomy" id="56615"/>
    <lineage>
        <taxon>Eukaryota</taxon>
        <taxon>Fungi</taxon>
        <taxon>Dikarya</taxon>
        <taxon>Basidiomycota</taxon>
        <taxon>Pucciniomycotina</taxon>
        <taxon>Pucciniomycetes</taxon>
        <taxon>Pucciniales</taxon>
        <taxon>Pucciniaceae</taxon>
        <taxon>Puccinia</taxon>
    </lineage>
</organism>